<proteinExistence type="predicted"/>
<feature type="coiled-coil region" evidence="1">
    <location>
        <begin position="95"/>
        <end position="122"/>
    </location>
</feature>
<dbReference type="Proteomes" id="UP000789405">
    <property type="component" value="Unassembled WGS sequence"/>
</dbReference>
<comment type="caution">
    <text evidence="2">The sequence shown here is derived from an EMBL/GenBank/DDBJ whole genome shotgun (WGS) entry which is preliminary data.</text>
</comment>
<dbReference type="AlphaFoldDB" id="A0A9N9IV06"/>
<gene>
    <name evidence="2" type="ORF">DERYTH_LOCUS16974</name>
</gene>
<name>A0A9N9IV06_9GLOM</name>
<sequence length="140" mass="16351">MTRPIEDIQQNIDQTFNLVVEDFILMIENDVTKIHALSNIKTSNDNSNSVLNDDRFRHFTLTKKRKRNIGQYLEEKRKIKVKEERKSALLAASEIQIKRNSLTHLQEKVNSLQAKYEIYECENNDDRSLVITSEALSKAK</sequence>
<feature type="non-terminal residue" evidence="2">
    <location>
        <position position="140"/>
    </location>
</feature>
<evidence type="ECO:0000256" key="1">
    <source>
        <dbReference type="SAM" id="Coils"/>
    </source>
</evidence>
<organism evidence="2 3">
    <name type="scientific">Dentiscutata erythropus</name>
    <dbReference type="NCBI Taxonomy" id="1348616"/>
    <lineage>
        <taxon>Eukaryota</taxon>
        <taxon>Fungi</taxon>
        <taxon>Fungi incertae sedis</taxon>
        <taxon>Mucoromycota</taxon>
        <taxon>Glomeromycotina</taxon>
        <taxon>Glomeromycetes</taxon>
        <taxon>Diversisporales</taxon>
        <taxon>Gigasporaceae</taxon>
        <taxon>Dentiscutata</taxon>
    </lineage>
</organism>
<reference evidence="2" key="1">
    <citation type="submission" date="2021-06" db="EMBL/GenBank/DDBJ databases">
        <authorList>
            <person name="Kallberg Y."/>
            <person name="Tangrot J."/>
            <person name="Rosling A."/>
        </authorList>
    </citation>
    <scope>NUCLEOTIDE SEQUENCE</scope>
    <source>
        <strain evidence="2">MA453B</strain>
    </source>
</reference>
<dbReference type="EMBL" id="CAJVPY010015445">
    <property type="protein sequence ID" value="CAG8751800.1"/>
    <property type="molecule type" value="Genomic_DNA"/>
</dbReference>
<protein>
    <submittedName>
        <fullName evidence="2">7869_t:CDS:1</fullName>
    </submittedName>
</protein>
<keyword evidence="3" id="KW-1185">Reference proteome</keyword>
<evidence type="ECO:0000313" key="2">
    <source>
        <dbReference type="EMBL" id="CAG8751800.1"/>
    </source>
</evidence>
<evidence type="ECO:0000313" key="3">
    <source>
        <dbReference type="Proteomes" id="UP000789405"/>
    </source>
</evidence>
<accession>A0A9N9IV06</accession>
<keyword evidence="1" id="KW-0175">Coiled coil</keyword>